<protein>
    <submittedName>
        <fullName evidence="3">S-adenosylhomocysteine deaminase Methylthioadenosine deaminase</fullName>
        <ecNumber evidence="3">3.5.4.28</ecNumber>
    </submittedName>
</protein>
<dbReference type="InterPro" id="IPR006680">
    <property type="entry name" value="Amidohydro-rel"/>
</dbReference>
<feature type="domain" description="Amidohydrolase-related" evidence="2">
    <location>
        <begin position="58"/>
        <end position="426"/>
    </location>
</feature>
<dbReference type="Gene3D" id="3.20.20.140">
    <property type="entry name" value="Metal-dependent hydrolases"/>
    <property type="match status" value="1"/>
</dbReference>
<dbReference type="Gene3D" id="2.30.40.10">
    <property type="entry name" value="Urease, subunit C, domain 1"/>
    <property type="match status" value="1"/>
</dbReference>
<proteinExistence type="predicted"/>
<organism evidence="3">
    <name type="scientific">hydrothermal vent metagenome</name>
    <dbReference type="NCBI Taxonomy" id="652676"/>
    <lineage>
        <taxon>unclassified sequences</taxon>
        <taxon>metagenomes</taxon>
        <taxon>ecological metagenomes</taxon>
    </lineage>
</organism>
<sequence>MSTTLIRKADWSAVWDASLDTHRYARDADIVFSDDRIVHVGPDYDGQWDHEIDGRGSFVMPGLINIHSHPQHEPAYRGIREEHGRPEMYDTGLYERSQAFSLDDDGCQAAAELAYGELLMCGVTSLADLSSMSPWWLDLIARSGLRGFIAPGFASSRWYMDSFHELKFNWNEQAGRKAFDEAAKFMAQAEAHPSKRLQGVVYPMQIDTCSEDLLRDCVALAEETNRPITTHASQSQVEFLLMAKRHGVSPIKWASNIGLLGPRTTLGHAIFIDDHPSIDWRAREDLSLLVDSGTSVAHCPSPFARYGHAMADFGRYHRAGVNLGFGTDVTPHNLIEEMRLAIILARVMANNIKTTDAQMVFHAATVGGAKSLLRDDLGRLEKGAKADLVMVDITQPIMRPAHDPLKSLIYHGADRAVKTVFIDGKLAVDNGSVVHLDMSDAAGRLEIAQQRMLKDVPNHDFLGREAKDITPLSLNL</sequence>
<dbReference type="SUPFAM" id="SSF51338">
    <property type="entry name" value="Composite domain of metallo-dependent hydrolases"/>
    <property type="match status" value="1"/>
</dbReference>
<dbReference type="GO" id="GO:0050270">
    <property type="term" value="F:S-adenosylhomocysteine deaminase activity"/>
    <property type="evidence" value="ECO:0007669"/>
    <property type="project" value="UniProtKB-EC"/>
</dbReference>
<dbReference type="EC" id="3.5.4.28" evidence="3"/>
<evidence type="ECO:0000256" key="1">
    <source>
        <dbReference type="ARBA" id="ARBA00022801"/>
    </source>
</evidence>
<dbReference type="AlphaFoldDB" id="A0A160TTG1"/>
<dbReference type="Pfam" id="PF01979">
    <property type="entry name" value="Amidohydro_1"/>
    <property type="match status" value="1"/>
</dbReference>
<evidence type="ECO:0000313" key="3">
    <source>
        <dbReference type="EMBL" id="CUS54473.1"/>
    </source>
</evidence>
<accession>A0A160TTG1</accession>
<reference evidence="3" key="1">
    <citation type="submission" date="2015-10" db="EMBL/GenBank/DDBJ databases">
        <authorList>
            <person name="Gilbert D.G."/>
        </authorList>
    </citation>
    <scope>NUCLEOTIDE SEQUENCE</scope>
</reference>
<dbReference type="PANTHER" id="PTHR43794">
    <property type="entry name" value="AMINOHYDROLASE SSNA-RELATED"/>
    <property type="match status" value="1"/>
</dbReference>
<dbReference type="InterPro" id="IPR032466">
    <property type="entry name" value="Metal_Hydrolase"/>
</dbReference>
<evidence type="ECO:0000259" key="2">
    <source>
        <dbReference type="Pfam" id="PF01979"/>
    </source>
</evidence>
<dbReference type="PANTHER" id="PTHR43794:SF11">
    <property type="entry name" value="AMIDOHYDROLASE-RELATED DOMAIN-CONTAINING PROTEIN"/>
    <property type="match status" value="1"/>
</dbReference>
<dbReference type="InterPro" id="IPR050287">
    <property type="entry name" value="MTA/SAH_deaminase"/>
</dbReference>
<dbReference type="SUPFAM" id="SSF51556">
    <property type="entry name" value="Metallo-dependent hydrolases"/>
    <property type="match status" value="1"/>
</dbReference>
<dbReference type="InterPro" id="IPR011059">
    <property type="entry name" value="Metal-dep_hydrolase_composite"/>
</dbReference>
<gene>
    <name evidence="3" type="ORF">MGWOODY_XGa799</name>
</gene>
<name>A0A160TTG1_9ZZZZ</name>
<dbReference type="EMBL" id="CZRL01000104">
    <property type="protein sequence ID" value="CUS54473.1"/>
    <property type="molecule type" value="Genomic_DNA"/>
</dbReference>
<keyword evidence="1 3" id="KW-0378">Hydrolase</keyword>